<gene>
    <name evidence="1" type="ORF">EVAR_88983_1</name>
</gene>
<dbReference type="AlphaFoldDB" id="A0A4C1VRA4"/>
<name>A0A4C1VRA4_EUMVA</name>
<comment type="caution">
    <text evidence="1">The sequence shown here is derived from an EMBL/GenBank/DDBJ whole genome shotgun (WGS) entry which is preliminary data.</text>
</comment>
<sequence>MILQLETLMNSQQLPFYELLQHIKRATAEHRSFRGEERRNGSNGNIQTNVERVFVVRSAGARTPLIRSARAPDFKFIVINQISGPEDGGATAGEPGRLHRPTPASETLALVDCCKLCAISRRFDALSPQSRRCHPPAFTSERAHGAACNRKVFSRPTPTSVSSGAFQTTERACAALAQRFHGKSSARERSQCPLANVD</sequence>
<evidence type="ECO:0000313" key="1">
    <source>
        <dbReference type="EMBL" id="GBP40922.1"/>
    </source>
</evidence>
<keyword evidence="2" id="KW-1185">Reference proteome</keyword>
<accession>A0A4C1VRA4</accession>
<evidence type="ECO:0000313" key="2">
    <source>
        <dbReference type="Proteomes" id="UP000299102"/>
    </source>
</evidence>
<dbReference type="EMBL" id="BGZK01000389">
    <property type="protein sequence ID" value="GBP40922.1"/>
    <property type="molecule type" value="Genomic_DNA"/>
</dbReference>
<reference evidence="1 2" key="1">
    <citation type="journal article" date="2019" name="Commun. Biol.">
        <title>The bagworm genome reveals a unique fibroin gene that provides high tensile strength.</title>
        <authorList>
            <person name="Kono N."/>
            <person name="Nakamura H."/>
            <person name="Ohtoshi R."/>
            <person name="Tomita M."/>
            <person name="Numata K."/>
            <person name="Arakawa K."/>
        </authorList>
    </citation>
    <scope>NUCLEOTIDE SEQUENCE [LARGE SCALE GENOMIC DNA]</scope>
</reference>
<dbReference type="Proteomes" id="UP000299102">
    <property type="component" value="Unassembled WGS sequence"/>
</dbReference>
<proteinExistence type="predicted"/>
<protein>
    <submittedName>
        <fullName evidence="1">Uncharacterized protein</fullName>
    </submittedName>
</protein>
<organism evidence="1 2">
    <name type="scientific">Eumeta variegata</name>
    <name type="common">Bagworm moth</name>
    <name type="synonym">Eumeta japonica</name>
    <dbReference type="NCBI Taxonomy" id="151549"/>
    <lineage>
        <taxon>Eukaryota</taxon>
        <taxon>Metazoa</taxon>
        <taxon>Ecdysozoa</taxon>
        <taxon>Arthropoda</taxon>
        <taxon>Hexapoda</taxon>
        <taxon>Insecta</taxon>
        <taxon>Pterygota</taxon>
        <taxon>Neoptera</taxon>
        <taxon>Endopterygota</taxon>
        <taxon>Lepidoptera</taxon>
        <taxon>Glossata</taxon>
        <taxon>Ditrysia</taxon>
        <taxon>Tineoidea</taxon>
        <taxon>Psychidae</taxon>
        <taxon>Oiketicinae</taxon>
        <taxon>Eumeta</taxon>
    </lineage>
</organism>